<proteinExistence type="predicted"/>
<organism evidence="1 2">
    <name type="scientific">Mizuhopecten yessoensis</name>
    <name type="common">Japanese scallop</name>
    <name type="synonym">Patinopecten yessoensis</name>
    <dbReference type="NCBI Taxonomy" id="6573"/>
    <lineage>
        <taxon>Eukaryota</taxon>
        <taxon>Metazoa</taxon>
        <taxon>Spiralia</taxon>
        <taxon>Lophotrochozoa</taxon>
        <taxon>Mollusca</taxon>
        <taxon>Bivalvia</taxon>
        <taxon>Autobranchia</taxon>
        <taxon>Pteriomorphia</taxon>
        <taxon>Pectinida</taxon>
        <taxon>Pectinoidea</taxon>
        <taxon>Pectinidae</taxon>
        <taxon>Mizuhopecten</taxon>
    </lineage>
</organism>
<evidence type="ECO:0000313" key="2">
    <source>
        <dbReference type="Proteomes" id="UP000242188"/>
    </source>
</evidence>
<sequence length="283" mass="32166">MFARVTTQKIQNGTAKQRLATHVFQMLFVGIGGFRFPFAHFPVIEANSSVIYCMFYEAVSHLAQWGFSVKHVSMDGAGANRAFLNMNTSGQNMAAINEVNPDSKIHFVMDFSHYVKQIRNNIIKSCINSLSHFVEIFGRCIQIGPYKPITNSPKVNKGPYIPNPMRNHLAEDVRDGETLNLMLEYQSRLESDGSKLGVIELLGQTSKLIANFRDSRPLTQTNSHLITENNKVLKWFQDWESHTTGSSVEKKKKLMSYQCRDDLQSCIDGLRGFVMEHLMQNPR</sequence>
<dbReference type="EMBL" id="NEDP02004925">
    <property type="protein sequence ID" value="OWF44046.1"/>
    <property type="molecule type" value="Genomic_DNA"/>
</dbReference>
<accession>A0A210Q5N0</accession>
<gene>
    <name evidence="1" type="ORF">KP79_PYT21143</name>
</gene>
<reference evidence="1 2" key="1">
    <citation type="journal article" date="2017" name="Nat. Ecol. Evol.">
        <title>Scallop genome provides insights into evolution of bilaterian karyotype and development.</title>
        <authorList>
            <person name="Wang S."/>
            <person name="Zhang J."/>
            <person name="Jiao W."/>
            <person name="Li J."/>
            <person name="Xun X."/>
            <person name="Sun Y."/>
            <person name="Guo X."/>
            <person name="Huan P."/>
            <person name="Dong B."/>
            <person name="Zhang L."/>
            <person name="Hu X."/>
            <person name="Sun X."/>
            <person name="Wang J."/>
            <person name="Zhao C."/>
            <person name="Wang Y."/>
            <person name="Wang D."/>
            <person name="Huang X."/>
            <person name="Wang R."/>
            <person name="Lv J."/>
            <person name="Li Y."/>
            <person name="Zhang Z."/>
            <person name="Liu B."/>
            <person name="Lu W."/>
            <person name="Hui Y."/>
            <person name="Liang J."/>
            <person name="Zhou Z."/>
            <person name="Hou R."/>
            <person name="Li X."/>
            <person name="Liu Y."/>
            <person name="Li H."/>
            <person name="Ning X."/>
            <person name="Lin Y."/>
            <person name="Zhao L."/>
            <person name="Xing Q."/>
            <person name="Dou J."/>
            <person name="Li Y."/>
            <person name="Mao J."/>
            <person name="Guo H."/>
            <person name="Dou H."/>
            <person name="Li T."/>
            <person name="Mu C."/>
            <person name="Jiang W."/>
            <person name="Fu Q."/>
            <person name="Fu X."/>
            <person name="Miao Y."/>
            <person name="Liu J."/>
            <person name="Yu Q."/>
            <person name="Li R."/>
            <person name="Liao H."/>
            <person name="Li X."/>
            <person name="Kong Y."/>
            <person name="Jiang Z."/>
            <person name="Chourrout D."/>
            <person name="Li R."/>
            <person name="Bao Z."/>
        </authorList>
    </citation>
    <scope>NUCLEOTIDE SEQUENCE [LARGE SCALE GENOMIC DNA]</scope>
    <source>
        <strain evidence="1 2">PY_sf001</strain>
    </source>
</reference>
<keyword evidence="2" id="KW-1185">Reference proteome</keyword>
<comment type="caution">
    <text evidence="1">The sequence shown here is derived from an EMBL/GenBank/DDBJ whole genome shotgun (WGS) entry which is preliminary data.</text>
</comment>
<name>A0A210Q5N0_MIZYE</name>
<evidence type="ECO:0008006" key="3">
    <source>
        <dbReference type="Google" id="ProtNLM"/>
    </source>
</evidence>
<dbReference type="Proteomes" id="UP000242188">
    <property type="component" value="Unassembled WGS sequence"/>
</dbReference>
<evidence type="ECO:0000313" key="1">
    <source>
        <dbReference type="EMBL" id="OWF44046.1"/>
    </source>
</evidence>
<dbReference type="AlphaFoldDB" id="A0A210Q5N0"/>
<protein>
    <recommendedName>
        <fullName evidence="3">THAP domain-containing protein 9</fullName>
    </recommendedName>
</protein>